<comment type="catalytic activity">
    <reaction evidence="8">
        <text>adenosine + phosphate = alpha-D-ribose 1-phosphate + adenine</text>
        <dbReference type="Rhea" id="RHEA:27642"/>
        <dbReference type="ChEBI" id="CHEBI:16335"/>
        <dbReference type="ChEBI" id="CHEBI:16708"/>
        <dbReference type="ChEBI" id="CHEBI:43474"/>
        <dbReference type="ChEBI" id="CHEBI:57720"/>
        <dbReference type="EC" id="2.4.2.1"/>
    </reaction>
    <physiologicalReaction direction="left-to-right" evidence="8">
        <dbReference type="Rhea" id="RHEA:27643"/>
    </physiologicalReaction>
</comment>
<dbReference type="AlphaFoldDB" id="A0A0B7GXG0"/>
<evidence type="ECO:0000313" key="13">
    <source>
        <dbReference type="Proteomes" id="UP000323594"/>
    </source>
</evidence>
<reference evidence="10" key="2">
    <citation type="submission" date="2015-01" db="EMBL/GenBank/DDBJ databases">
        <authorList>
            <person name="Xiang T."/>
            <person name="Song Y."/>
            <person name="Huang L."/>
            <person name="Wang B."/>
            <person name="Wu P."/>
        </authorList>
    </citation>
    <scope>NUCLEOTIDE SEQUENCE [LARGE SCALE GENOMIC DNA]</scope>
    <source>
        <strain evidence="10">V1</strain>
    </source>
</reference>
<gene>
    <name evidence="11" type="ORF">FUT82_12865</name>
    <name evidence="10" type="ORF">TPHV1_70066</name>
</gene>
<dbReference type="PANTHER" id="PTHR30616:SF2">
    <property type="entry name" value="PURINE NUCLEOSIDE PHOSPHORYLASE LACC1"/>
    <property type="match status" value="1"/>
</dbReference>
<dbReference type="InterPro" id="IPR003730">
    <property type="entry name" value="Cu_polyphenol_OxRdtase"/>
</dbReference>
<keyword evidence="4" id="KW-0479">Metal-binding</keyword>
<evidence type="ECO:0000313" key="10">
    <source>
        <dbReference type="EMBL" id="CEM63203.1"/>
    </source>
</evidence>
<protein>
    <submittedName>
        <fullName evidence="11">Polyphenol oxidase family protein</fullName>
    </submittedName>
</protein>
<dbReference type="OrthoDB" id="4279at2"/>
<keyword evidence="3" id="KW-0808">Transferase</keyword>
<comment type="catalytic activity">
    <reaction evidence="9">
        <text>S-methyl-5'-thioadenosine + phosphate = 5-(methylsulfanyl)-alpha-D-ribose 1-phosphate + adenine</text>
        <dbReference type="Rhea" id="RHEA:11852"/>
        <dbReference type="ChEBI" id="CHEBI:16708"/>
        <dbReference type="ChEBI" id="CHEBI:17509"/>
        <dbReference type="ChEBI" id="CHEBI:43474"/>
        <dbReference type="ChEBI" id="CHEBI:58533"/>
        <dbReference type="EC" id="2.4.2.28"/>
    </reaction>
    <physiologicalReaction direction="left-to-right" evidence="9">
        <dbReference type="Rhea" id="RHEA:11853"/>
    </physiologicalReaction>
</comment>
<keyword evidence="12" id="KW-1185">Reference proteome</keyword>
<dbReference type="EMBL" id="CDNC01000049">
    <property type="protein sequence ID" value="CEM63203.1"/>
    <property type="molecule type" value="Genomic_DNA"/>
</dbReference>
<keyword evidence="5" id="KW-0378">Hydrolase</keyword>
<sequence length="256" mass="28524">MDDPFILFHFPNLPNNTLAPVCGISLLSEGSMRASVNEENRQIFYQKAGLDPLMILAVRQKHTKTVYAVHTTAELKDIPTGDGIITIEKNLIPTVTVADCMPIFLFDLETSCFGVVHSGWEGTGIVGEAIKKAEILYQAKAENFKVILGPHIHSCCYTVTAERARFFSDYFTADCVALDKDKVQTHWPYRLSLLKANTHVLTQLGVKKENILDSGFCTQCAVSQGKHLFGSSRRQGDNNYDNMLAFIYFPKNAQLA</sequence>
<evidence type="ECO:0000313" key="11">
    <source>
        <dbReference type="EMBL" id="QEJ98797.1"/>
    </source>
</evidence>
<keyword evidence="6" id="KW-0862">Zinc</keyword>
<evidence type="ECO:0000256" key="4">
    <source>
        <dbReference type="ARBA" id="ARBA00022723"/>
    </source>
</evidence>
<evidence type="ECO:0000256" key="9">
    <source>
        <dbReference type="ARBA" id="ARBA00049893"/>
    </source>
</evidence>
<name>A0A0B7GXG0_TREPH</name>
<dbReference type="Pfam" id="PF02578">
    <property type="entry name" value="Cu-oxidase_4"/>
    <property type="match status" value="1"/>
</dbReference>
<accession>A0A0B7GXG0</accession>
<evidence type="ECO:0000256" key="7">
    <source>
        <dbReference type="ARBA" id="ARBA00047989"/>
    </source>
</evidence>
<dbReference type="GO" id="GO:0005507">
    <property type="term" value="F:copper ion binding"/>
    <property type="evidence" value="ECO:0007669"/>
    <property type="project" value="TreeGrafter"/>
</dbReference>
<comment type="similarity">
    <text evidence="2">Belongs to the purine nucleoside phosphorylase YfiH/LACC1 family.</text>
</comment>
<comment type="catalytic activity">
    <reaction evidence="1">
        <text>inosine + phosphate = alpha-D-ribose 1-phosphate + hypoxanthine</text>
        <dbReference type="Rhea" id="RHEA:27646"/>
        <dbReference type="ChEBI" id="CHEBI:17368"/>
        <dbReference type="ChEBI" id="CHEBI:17596"/>
        <dbReference type="ChEBI" id="CHEBI:43474"/>
        <dbReference type="ChEBI" id="CHEBI:57720"/>
        <dbReference type="EC" id="2.4.2.1"/>
    </reaction>
    <physiologicalReaction direction="left-to-right" evidence="1">
        <dbReference type="Rhea" id="RHEA:27647"/>
    </physiologicalReaction>
</comment>
<evidence type="ECO:0000256" key="3">
    <source>
        <dbReference type="ARBA" id="ARBA00022679"/>
    </source>
</evidence>
<reference evidence="11 13" key="3">
    <citation type="submission" date="2019-08" db="EMBL/GenBank/DDBJ databases">
        <authorList>
            <person name="Kuhnert P."/>
        </authorList>
    </citation>
    <scope>NUCLEOTIDE SEQUENCE [LARGE SCALE GENOMIC DNA]</scope>
    <source>
        <strain evidence="11 13">B36.5</strain>
    </source>
</reference>
<dbReference type="CDD" id="cd16833">
    <property type="entry name" value="YfiH"/>
    <property type="match status" value="1"/>
</dbReference>
<dbReference type="InterPro" id="IPR038371">
    <property type="entry name" value="Cu_polyphenol_OxRdtase_sf"/>
</dbReference>
<evidence type="ECO:0000256" key="8">
    <source>
        <dbReference type="ARBA" id="ARBA00048968"/>
    </source>
</evidence>
<dbReference type="RefSeq" id="WP_052812654.1">
    <property type="nucleotide sequence ID" value="NZ_CDNC01000049.1"/>
</dbReference>
<dbReference type="Proteomes" id="UP000323594">
    <property type="component" value="Chromosome"/>
</dbReference>
<evidence type="ECO:0000256" key="6">
    <source>
        <dbReference type="ARBA" id="ARBA00022833"/>
    </source>
</evidence>
<comment type="catalytic activity">
    <reaction evidence="7">
        <text>adenosine + H2O + H(+) = inosine + NH4(+)</text>
        <dbReference type="Rhea" id="RHEA:24408"/>
        <dbReference type="ChEBI" id="CHEBI:15377"/>
        <dbReference type="ChEBI" id="CHEBI:15378"/>
        <dbReference type="ChEBI" id="CHEBI:16335"/>
        <dbReference type="ChEBI" id="CHEBI:17596"/>
        <dbReference type="ChEBI" id="CHEBI:28938"/>
        <dbReference type="EC" id="3.5.4.4"/>
    </reaction>
    <physiologicalReaction direction="left-to-right" evidence="7">
        <dbReference type="Rhea" id="RHEA:24409"/>
    </physiologicalReaction>
</comment>
<evidence type="ECO:0000256" key="2">
    <source>
        <dbReference type="ARBA" id="ARBA00007353"/>
    </source>
</evidence>
<evidence type="ECO:0000256" key="5">
    <source>
        <dbReference type="ARBA" id="ARBA00022801"/>
    </source>
</evidence>
<reference evidence="12" key="1">
    <citation type="submission" date="2015-01" db="EMBL/GenBank/DDBJ databases">
        <authorList>
            <person name="Manzoor Shahid"/>
            <person name="Zubair Saima"/>
        </authorList>
    </citation>
    <scope>NUCLEOTIDE SEQUENCE [LARGE SCALE GENOMIC DNA]</scope>
    <source>
        <strain evidence="12">V1</strain>
    </source>
</reference>
<organism evidence="10 12">
    <name type="scientific">Treponema phagedenis</name>
    <dbReference type="NCBI Taxonomy" id="162"/>
    <lineage>
        <taxon>Bacteria</taxon>
        <taxon>Pseudomonadati</taxon>
        <taxon>Spirochaetota</taxon>
        <taxon>Spirochaetia</taxon>
        <taxon>Spirochaetales</taxon>
        <taxon>Treponemataceae</taxon>
        <taxon>Treponema</taxon>
    </lineage>
</organism>
<dbReference type="EMBL" id="CP042817">
    <property type="protein sequence ID" value="QEJ98797.1"/>
    <property type="molecule type" value="Genomic_DNA"/>
</dbReference>
<dbReference type="GO" id="GO:0017061">
    <property type="term" value="F:S-methyl-5-thioadenosine phosphorylase activity"/>
    <property type="evidence" value="ECO:0007669"/>
    <property type="project" value="UniProtKB-EC"/>
</dbReference>
<dbReference type="GO" id="GO:0016787">
    <property type="term" value="F:hydrolase activity"/>
    <property type="evidence" value="ECO:0007669"/>
    <property type="project" value="UniProtKB-KW"/>
</dbReference>
<dbReference type="Proteomes" id="UP000042527">
    <property type="component" value="Unassembled WGS sequence"/>
</dbReference>
<evidence type="ECO:0000313" key="12">
    <source>
        <dbReference type="Proteomes" id="UP000042527"/>
    </source>
</evidence>
<dbReference type="PANTHER" id="PTHR30616">
    <property type="entry name" value="UNCHARACTERIZED PROTEIN YFIH"/>
    <property type="match status" value="1"/>
</dbReference>
<dbReference type="Gene3D" id="3.60.140.10">
    <property type="entry name" value="CNF1/YfiH-like putative cysteine hydrolases"/>
    <property type="match status" value="1"/>
</dbReference>
<proteinExistence type="inferred from homology"/>
<evidence type="ECO:0000256" key="1">
    <source>
        <dbReference type="ARBA" id="ARBA00000553"/>
    </source>
</evidence>
<dbReference type="InterPro" id="IPR011324">
    <property type="entry name" value="Cytotoxic_necrot_fac-like_cat"/>
</dbReference>
<dbReference type="SUPFAM" id="SSF64438">
    <property type="entry name" value="CNF1/YfiH-like putative cysteine hydrolases"/>
    <property type="match status" value="1"/>
</dbReference>